<evidence type="ECO:0000256" key="8">
    <source>
        <dbReference type="ARBA" id="ARBA00023288"/>
    </source>
</evidence>
<evidence type="ECO:0000259" key="10">
    <source>
        <dbReference type="Pfam" id="PF13206"/>
    </source>
</evidence>
<reference evidence="11" key="1">
    <citation type="submission" date="2016-08" db="EMBL/GenBank/DDBJ databases">
        <title>VSG repertoire of Trypanosoma brucei EATRO 1125.</title>
        <authorList>
            <person name="Cross G.A."/>
        </authorList>
    </citation>
    <scope>NUCLEOTIDE SEQUENCE</scope>
    <source>
        <strain evidence="11">EATRO 1125</strain>
    </source>
</reference>
<comment type="subcellular location">
    <subcellularLocation>
        <location evidence="2">Cell membrane</location>
        <topology evidence="2">Lipid-anchor</topology>
        <topology evidence="2">GPI-anchor</topology>
    </subcellularLocation>
</comment>
<protein>
    <submittedName>
        <fullName evidence="11">Variant surface glycoprotein 1125.5790</fullName>
    </submittedName>
</protein>
<feature type="chain" id="PRO_5012000685" evidence="9">
    <location>
        <begin position="22"/>
        <end position="250"/>
    </location>
</feature>
<dbReference type="EMBL" id="KX701858">
    <property type="protein sequence ID" value="APD75814.1"/>
    <property type="molecule type" value="Genomic_DNA"/>
</dbReference>
<evidence type="ECO:0000313" key="11">
    <source>
        <dbReference type="EMBL" id="APD75814.1"/>
    </source>
</evidence>
<comment type="function">
    <text evidence="1">VSG forms a coat on the surface of the parasite. The trypanosome evades the immune response of the host by expressing a series of antigenically distinct VSGs from an estimated 1000 VSG genes.</text>
</comment>
<feature type="domain" description="Trypanosome variant surface glycoprotein B-type N-terminal" evidence="10">
    <location>
        <begin position="10"/>
        <end position="221"/>
    </location>
</feature>
<dbReference type="Pfam" id="PF13206">
    <property type="entry name" value="VSG_B"/>
    <property type="match status" value="1"/>
</dbReference>
<dbReference type="AlphaFoldDB" id="A0A1J0RDE2"/>
<dbReference type="VEuPathDB" id="TriTrypDB:Tb427_000308500"/>
<evidence type="ECO:0000256" key="6">
    <source>
        <dbReference type="ARBA" id="ARBA00023136"/>
    </source>
</evidence>
<dbReference type="GO" id="GO:0005886">
    <property type="term" value="C:plasma membrane"/>
    <property type="evidence" value="ECO:0007669"/>
    <property type="project" value="UniProtKB-SubCell"/>
</dbReference>
<sequence>MNGQANALVVALFLATNQVSPETTADDSALEFRALCQFVNMATAGIKAALAPQIDKAEAAYIGALNLTLADNTIEAAIDEVKPWEQLGKPQQQTLSWRSDYYEYWQASKKQITAHKSTIDIWTPKKITPQLRAKVEELASKAKAIYEQRAASYTITEPVDQLINRVLYGKAQPITTGKIHTASSREAVCSSRASTQQSEAGNALLLDLLCLCSFDGSNIATKKLVAGTWTLPQRTQGRTPALAVKQRQKT</sequence>
<name>A0A1J0RDE2_9TRYP</name>
<keyword evidence="8" id="KW-0449">Lipoprotein</keyword>
<evidence type="ECO:0000256" key="7">
    <source>
        <dbReference type="ARBA" id="ARBA00023180"/>
    </source>
</evidence>
<evidence type="ECO:0000256" key="9">
    <source>
        <dbReference type="SAM" id="SignalP"/>
    </source>
</evidence>
<keyword evidence="7" id="KW-0325">Glycoprotein</keyword>
<evidence type="ECO:0000256" key="2">
    <source>
        <dbReference type="ARBA" id="ARBA00004609"/>
    </source>
</evidence>
<accession>A0A1J0RDE2</accession>
<evidence type="ECO:0000256" key="5">
    <source>
        <dbReference type="ARBA" id="ARBA00022729"/>
    </source>
</evidence>
<evidence type="ECO:0000256" key="4">
    <source>
        <dbReference type="ARBA" id="ARBA00022622"/>
    </source>
</evidence>
<dbReference type="InterPro" id="IPR025932">
    <property type="entry name" value="Trypano_VSG_B_N_dom"/>
</dbReference>
<keyword evidence="5 9" id="KW-0732">Signal</keyword>
<dbReference type="VEuPathDB" id="TriTrypDB:Tbg972.7.7520"/>
<proteinExistence type="predicted"/>
<organism evidence="11">
    <name type="scientific">Trypanosoma brucei</name>
    <dbReference type="NCBI Taxonomy" id="5691"/>
    <lineage>
        <taxon>Eukaryota</taxon>
        <taxon>Discoba</taxon>
        <taxon>Euglenozoa</taxon>
        <taxon>Kinetoplastea</taxon>
        <taxon>Metakinetoplastina</taxon>
        <taxon>Trypanosomatida</taxon>
        <taxon>Trypanosomatidae</taxon>
        <taxon>Trypanosoma</taxon>
    </lineage>
</organism>
<evidence type="ECO:0000256" key="1">
    <source>
        <dbReference type="ARBA" id="ARBA00002523"/>
    </source>
</evidence>
<feature type="signal peptide" evidence="9">
    <location>
        <begin position="1"/>
        <end position="21"/>
    </location>
</feature>
<evidence type="ECO:0000256" key="3">
    <source>
        <dbReference type="ARBA" id="ARBA00022475"/>
    </source>
</evidence>
<keyword evidence="4" id="KW-0336">GPI-anchor</keyword>
<keyword evidence="6" id="KW-0472">Membrane</keyword>
<dbReference type="GO" id="GO:0098552">
    <property type="term" value="C:side of membrane"/>
    <property type="evidence" value="ECO:0007669"/>
    <property type="project" value="UniProtKB-KW"/>
</dbReference>
<keyword evidence="3" id="KW-1003">Cell membrane</keyword>